<reference evidence="5" key="2">
    <citation type="submission" date="2021-10" db="EMBL/GenBank/DDBJ databases">
        <title>Phylogenomics reveals ancestral predisposition of the termite-cultivated fungus Termitomyces towards a domesticated lifestyle.</title>
        <authorList>
            <person name="Auxier B."/>
            <person name="Grum-Grzhimaylo A."/>
            <person name="Cardenas M.E."/>
            <person name="Lodge J.D."/>
            <person name="Laessoe T."/>
            <person name="Pedersen O."/>
            <person name="Smith M.E."/>
            <person name="Kuyper T.W."/>
            <person name="Franco-Molano E.A."/>
            <person name="Baroni T.J."/>
            <person name="Aanen D.K."/>
        </authorList>
    </citation>
    <scope>NUCLEOTIDE SEQUENCE</scope>
    <source>
        <strain evidence="5">AP01</strain>
        <tissue evidence="5">Mycelium</tissue>
    </source>
</reference>
<dbReference type="GO" id="GO:0005737">
    <property type="term" value="C:cytoplasm"/>
    <property type="evidence" value="ECO:0007669"/>
    <property type="project" value="TreeGrafter"/>
</dbReference>
<dbReference type="GO" id="GO:0006749">
    <property type="term" value="P:glutathione metabolic process"/>
    <property type="evidence" value="ECO:0007669"/>
    <property type="project" value="TreeGrafter"/>
</dbReference>
<dbReference type="PANTHER" id="PTHR43900">
    <property type="entry name" value="GLUTATHIONE S-TRANSFERASE RHO"/>
    <property type="match status" value="1"/>
</dbReference>
<accession>A0A9P7K9T4</accession>
<evidence type="ECO:0000256" key="2">
    <source>
        <dbReference type="ARBA" id="ARBA00022679"/>
    </source>
</evidence>
<protein>
    <recommendedName>
        <fullName evidence="1">glutathione transferase</fullName>
        <ecNumber evidence="1">2.5.1.18</ecNumber>
    </recommendedName>
</protein>
<dbReference type="SUPFAM" id="SSF47616">
    <property type="entry name" value="GST C-terminal domain-like"/>
    <property type="match status" value="1"/>
</dbReference>
<dbReference type="InterPro" id="IPR040079">
    <property type="entry name" value="Glutathione_S-Trfase"/>
</dbReference>
<dbReference type="InterPro" id="IPR036282">
    <property type="entry name" value="Glutathione-S-Trfase_C_sf"/>
</dbReference>
<dbReference type="Gene3D" id="1.20.1050.10">
    <property type="match status" value="1"/>
</dbReference>
<organism evidence="5 6">
    <name type="scientific">Asterophora parasitica</name>
    <dbReference type="NCBI Taxonomy" id="117018"/>
    <lineage>
        <taxon>Eukaryota</taxon>
        <taxon>Fungi</taxon>
        <taxon>Dikarya</taxon>
        <taxon>Basidiomycota</taxon>
        <taxon>Agaricomycotina</taxon>
        <taxon>Agaricomycetes</taxon>
        <taxon>Agaricomycetidae</taxon>
        <taxon>Agaricales</taxon>
        <taxon>Tricholomatineae</taxon>
        <taxon>Lyophyllaceae</taxon>
        <taxon>Asterophora</taxon>
    </lineage>
</organism>
<evidence type="ECO:0000256" key="1">
    <source>
        <dbReference type="ARBA" id="ARBA00012452"/>
    </source>
</evidence>
<dbReference type="EC" id="2.5.1.18" evidence="1"/>
<feature type="domain" description="GST C-terminal" evidence="4">
    <location>
        <begin position="89"/>
        <end position="163"/>
    </location>
</feature>
<dbReference type="Gene3D" id="3.40.30.10">
    <property type="entry name" value="Glutaredoxin"/>
    <property type="match status" value="1"/>
</dbReference>
<dbReference type="PROSITE" id="PS50405">
    <property type="entry name" value="GST_CTER"/>
    <property type="match status" value="1"/>
</dbReference>
<dbReference type="PROSITE" id="PS50404">
    <property type="entry name" value="GST_NTER"/>
    <property type="match status" value="1"/>
</dbReference>
<dbReference type="AlphaFoldDB" id="A0A9P7K9T4"/>
<evidence type="ECO:0000259" key="4">
    <source>
        <dbReference type="PROSITE" id="PS50405"/>
    </source>
</evidence>
<dbReference type="InterPro" id="IPR010987">
    <property type="entry name" value="Glutathione-S-Trfase_C-like"/>
</dbReference>
<proteinExistence type="predicted"/>
<evidence type="ECO:0000259" key="3">
    <source>
        <dbReference type="PROSITE" id="PS50404"/>
    </source>
</evidence>
<feature type="domain" description="GST N-terminal" evidence="3">
    <location>
        <begin position="1"/>
        <end position="82"/>
    </location>
</feature>
<dbReference type="InterPro" id="IPR004045">
    <property type="entry name" value="Glutathione_S-Trfase_N"/>
</dbReference>
<dbReference type="InterPro" id="IPR036249">
    <property type="entry name" value="Thioredoxin-like_sf"/>
</dbReference>
<dbReference type="GO" id="GO:0043295">
    <property type="term" value="F:glutathione binding"/>
    <property type="evidence" value="ECO:0007669"/>
    <property type="project" value="TreeGrafter"/>
</dbReference>
<dbReference type="FunFam" id="3.40.30.10:FF:000016">
    <property type="entry name" value="Glutathione S-transferase F2"/>
    <property type="match status" value="1"/>
</dbReference>
<comment type="caution">
    <text evidence="5">The sequence shown here is derived from an EMBL/GenBank/DDBJ whole genome shotgun (WGS) entry which is preliminary data.</text>
</comment>
<dbReference type="GO" id="GO:0004364">
    <property type="term" value="F:glutathione transferase activity"/>
    <property type="evidence" value="ECO:0007669"/>
    <property type="project" value="UniProtKB-EC"/>
</dbReference>
<dbReference type="CDD" id="cd03053">
    <property type="entry name" value="GST_N_Phi"/>
    <property type="match status" value="1"/>
</dbReference>
<sequence>MVLKLVGSPSSTCGKRVAIVLLEKGVPFELVPINLSKGEHKTPEYLEKQPFGQVPYIDDDGFILYESRAIARYIETKYAGQGPQLIPTDPKARALFEQAASIETFHFDPPASSAVYEKVFKPFYGLTPDTDIYDGHIQKLNTKLDVYEKILSKQKYLAGNVGD</sequence>
<evidence type="ECO:0000313" key="5">
    <source>
        <dbReference type="EMBL" id="KAG5643796.1"/>
    </source>
</evidence>
<dbReference type="SFLD" id="SFLDS00019">
    <property type="entry name" value="Glutathione_Transferase_(cytos"/>
    <property type="match status" value="1"/>
</dbReference>
<dbReference type="Pfam" id="PF13417">
    <property type="entry name" value="GST_N_3"/>
    <property type="match status" value="1"/>
</dbReference>
<name>A0A9P7K9T4_9AGAR</name>
<keyword evidence="2" id="KW-0808">Transferase</keyword>
<dbReference type="OrthoDB" id="249703at2759"/>
<dbReference type="SFLD" id="SFLDG00358">
    <property type="entry name" value="Main_(cytGST)"/>
    <property type="match status" value="1"/>
</dbReference>
<dbReference type="EMBL" id="JABCKV010000095">
    <property type="protein sequence ID" value="KAG5643796.1"/>
    <property type="molecule type" value="Genomic_DNA"/>
</dbReference>
<dbReference type="SUPFAM" id="SSF52833">
    <property type="entry name" value="Thioredoxin-like"/>
    <property type="match status" value="1"/>
</dbReference>
<dbReference type="PANTHER" id="PTHR43900:SF3">
    <property type="entry name" value="GLUTATHIONE S-TRANSFERASE RHO"/>
    <property type="match status" value="1"/>
</dbReference>
<reference evidence="5" key="1">
    <citation type="submission" date="2020-07" db="EMBL/GenBank/DDBJ databases">
        <authorList>
            <person name="Nieuwenhuis M."/>
            <person name="Van De Peppel L.J.J."/>
        </authorList>
    </citation>
    <scope>NUCLEOTIDE SEQUENCE</scope>
    <source>
        <strain evidence="5">AP01</strain>
        <tissue evidence="5">Mycelium</tissue>
    </source>
</reference>
<evidence type="ECO:0000313" key="6">
    <source>
        <dbReference type="Proteomes" id="UP000775547"/>
    </source>
</evidence>
<gene>
    <name evidence="5" type="ORF">DXG03_009619</name>
</gene>
<keyword evidence="6" id="KW-1185">Reference proteome</keyword>
<dbReference type="Proteomes" id="UP000775547">
    <property type="component" value="Unassembled WGS sequence"/>
</dbReference>